<dbReference type="GO" id="GO:0004540">
    <property type="term" value="F:RNA nuclease activity"/>
    <property type="evidence" value="ECO:0007669"/>
    <property type="project" value="InterPro"/>
</dbReference>
<dbReference type="AlphaFoldDB" id="A0A5K1J6F5"/>
<keyword evidence="5" id="KW-0378">Hydrolase</keyword>
<dbReference type="InterPro" id="IPR008201">
    <property type="entry name" value="HepT-like"/>
</dbReference>
<evidence type="ECO:0000313" key="8">
    <source>
        <dbReference type="Proteomes" id="UP000361836"/>
    </source>
</evidence>
<dbReference type="GO" id="GO:0016787">
    <property type="term" value="F:hydrolase activity"/>
    <property type="evidence" value="ECO:0007669"/>
    <property type="project" value="UniProtKB-KW"/>
</dbReference>
<sequence>MFARKSDAQRAREILEAIDETNERIKAFDVTEADFLHGDDIKARTLADSLLMCALRVTEDAGKLSEKTQRLHPEIEWRGIVGMRNYLAHDYGNVDRAVVWDAVASEFPTLATVCHQIIDEA</sequence>
<keyword evidence="2" id="KW-1277">Toxin-antitoxin system</keyword>
<dbReference type="GO" id="GO:0000166">
    <property type="term" value="F:nucleotide binding"/>
    <property type="evidence" value="ECO:0007669"/>
    <property type="project" value="UniProtKB-KW"/>
</dbReference>
<dbReference type="InterPro" id="IPR051813">
    <property type="entry name" value="HepT_RNase_toxin"/>
</dbReference>
<keyword evidence="1" id="KW-0597">Phosphoprotein</keyword>
<comment type="similarity">
    <text evidence="6">Belongs to the HepT RNase toxin family.</text>
</comment>
<keyword evidence="3" id="KW-0540">Nuclease</keyword>
<evidence type="ECO:0000256" key="4">
    <source>
        <dbReference type="ARBA" id="ARBA00022741"/>
    </source>
</evidence>
<dbReference type="PANTHER" id="PTHR34139:SF1">
    <property type="entry name" value="RNASE MJ1380-RELATED"/>
    <property type="match status" value="1"/>
</dbReference>
<evidence type="ECO:0000256" key="2">
    <source>
        <dbReference type="ARBA" id="ARBA00022649"/>
    </source>
</evidence>
<gene>
    <name evidence="7" type="ORF">KCJAJFAP_00417</name>
</gene>
<dbReference type="EMBL" id="CABWIE010000019">
    <property type="protein sequence ID" value="VWL96479.1"/>
    <property type="molecule type" value="Genomic_DNA"/>
</dbReference>
<name>A0A5K1J6F5_9ACTN</name>
<dbReference type="PANTHER" id="PTHR34139">
    <property type="entry name" value="UPF0331 PROTEIN MJ0127"/>
    <property type="match status" value="1"/>
</dbReference>
<dbReference type="Pfam" id="PF01934">
    <property type="entry name" value="HepT-like"/>
    <property type="match status" value="1"/>
</dbReference>
<dbReference type="GO" id="GO:0110001">
    <property type="term" value="C:toxin-antitoxin complex"/>
    <property type="evidence" value="ECO:0007669"/>
    <property type="project" value="InterPro"/>
</dbReference>
<evidence type="ECO:0000256" key="5">
    <source>
        <dbReference type="ARBA" id="ARBA00022801"/>
    </source>
</evidence>
<keyword evidence="4" id="KW-0547">Nucleotide-binding</keyword>
<keyword evidence="8" id="KW-1185">Reference proteome</keyword>
<organism evidence="7 8">
    <name type="scientific">Collinsella aerofaciens</name>
    <dbReference type="NCBI Taxonomy" id="74426"/>
    <lineage>
        <taxon>Bacteria</taxon>
        <taxon>Bacillati</taxon>
        <taxon>Actinomycetota</taxon>
        <taxon>Coriobacteriia</taxon>
        <taxon>Coriobacteriales</taxon>
        <taxon>Coriobacteriaceae</taxon>
        <taxon>Collinsella</taxon>
    </lineage>
</organism>
<evidence type="ECO:0008006" key="9">
    <source>
        <dbReference type="Google" id="ProtNLM"/>
    </source>
</evidence>
<protein>
    <recommendedName>
        <fullName evidence="9">DUF86 domain-containing protein</fullName>
    </recommendedName>
</protein>
<evidence type="ECO:0000256" key="1">
    <source>
        <dbReference type="ARBA" id="ARBA00022553"/>
    </source>
</evidence>
<dbReference type="InterPro" id="IPR037038">
    <property type="entry name" value="HepT-like_sf"/>
</dbReference>
<dbReference type="Proteomes" id="UP000361836">
    <property type="component" value="Unassembled WGS sequence"/>
</dbReference>
<proteinExistence type="inferred from homology"/>
<dbReference type="Gene3D" id="1.20.120.580">
    <property type="entry name" value="bsu32300-like"/>
    <property type="match status" value="1"/>
</dbReference>
<reference evidence="7 8" key="1">
    <citation type="submission" date="2019-10" db="EMBL/GenBank/DDBJ databases">
        <authorList>
            <person name="Wolf R A."/>
        </authorList>
    </citation>
    <scope>NUCLEOTIDE SEQUENCE [LARGE SCALE GENOMIC DNA]</scope>
    <source>
        <strain evidence="7">Collinsella_aerofaciens_MC2</strain>
    </source>
</reference>
<evidence type="ECO:0000313" key="7">
    <source>
        <dbReference type="EMBL" id="VWL96479.1"/>
    </source>
</evidence>
<accession>A0A5K1J6F5</accession>
<dbReference type="RefSeq" id="WP_152076629.1">
    <property type="nucleotide sequence ID" value="NZ_CAAKNU010000048.1"/>
</dbReference>
<evidence type="ECO:0000256" key="6">
    <source>
        <dbReference type="ARBA" id="ARBA00024207"/>
    </source>
</evidence>
<evidence type="ECO:0000256" key="3">
    <source>
        <dbReference type="ARBA" id="ARBA00022722"/>
    </source>
</evidence>